<accession>A0ABM7ZTW8</accession>
<sequence length="191" mass="21343">MEYLNPARLDTGSGTAHTDRLALLSSRFPAVAGFAWLGSPWREHRRRICHVPHIGAILRRLAVLVRRLRLRRGELAVKSLEKSMTALCLGPRASPAVRLGLRRYAQAEGPLTLTKQFLAGYWLWGITVIPARQLLDAVTGRDEQVVAWWERVLRGVTQSSPEEMASGITPVAIFGGLLSIFLMFYGLVWSQ</sequence>
<evidence type="ECO:0000256" key="1">
    <source>
        <dbReference type="SAM" id="Phobius"/>
    </source>
</evidence>
<protein>
    <recommendedName>
        <fullName evidence="4">Type II secretion system protein GspF domain-containing protein</fullName>
    </recommendedName>
</protein>
<keyword evidence="1" id="KW-1133">Transmembrane helix</keyword>
<reference evidence="2" key="1">
    <citation type="submission" date="2022-06" db="EMBL/GenBank/DDBJ databases">
        <title>Complete genome sequence of Streptomyces nigrescens HEK616.</title>
        <authorList>
            <person name="Asamizu S."/>
            <person name="Onaka H."/>
        </authorList>
    </citation>
    <scope>NUCLEOTIDE SEQUENCE</scope>
    <source>
        <strain evidence="2">HEK616</strain>
    </source>
</reference>
<keyword evidence="1" id="KW-0812">Transmembrane</keyword>
<evidence type="ECO:0000313" key="2">
    <source>
        <dbReference type="EMBL" id="BDM69824.1"/>
    </source>
</evidence>
<gene>
    <name evidence="2" type="ORF">HEK616_33110</name>
</gene>
<proteinExistence type="predicted"/>
<evidence type="ECO:0000313" key="3">
    <source>
        <dbReference type="Proteomes" id="UP001059597"/>
    </source>
</evidence>
<organism evidence="2 3">
    <name type="scientific">Streptomyces nigrescens</name>
    <dbReference type="NCBI Taxonomy" id="1920"/>
    <lineage>
        <taxon>Bacteria</taxon>
        <taxon>Bacillati</taxon>
        <taxon>Actinomycetota</taxon>
        <taxon>Actinomycetes</taxon>
        <taxon>Kitasatosporales</taxon>
        <taxon>Streptomycetaceae</taxon>
        <taxon>Streptomyces</taxon>
    </lineage>
</organism>
<name>A0ABM7ZTW8_STRNI</name>
<evidence type="ECO:0008006" key="4">
    <source>
        <dbReference type="Google" id="ProtNLM"/>
    </source>
</evidence>
<dbReference type="EMBL" id="AP026073">
    <property type="protein sequence ID" value="BDM69824.1"/>
    <property type="molecule type" value="Genomic_DNA"/>
</dbReference>
<keyword evidence="1" id="KW-0472">Membrane</keyword>
<feature type="transmembrane region" description="Helical" evidence="1">
    <location>
        <begin position="168"/>
        <end position="188"/>
    </location>
</feature>
<keyword evidence="3" id="KW-1185">Reference proteome</keyword>
<dbReference type="Proteomes" id="UP001059597">
    <property type="component" value="Chromosome"/>
</dbReference>